<evidence type="ECO:0000256" key="3">
    <source>
        <dbReference type="ARBA" id="ARBA00022806"/>
    </source>
</evidence>
<dbReference type="EMBL" id="JAJGQJ010000174">
    <property type="protein sequence ID" value="MCC4622737.1"/>
    <property type="molecule type" value="Genomic_DNA"/>
</dbReference>
<keyword evidence="4" id="KW-0067">ATP-binding</keyword>
<keyword evidence="3" id="KW-0347">Helicase</keyword>
<keyword evidence="7" id="KW-1185">Reference proteome</keyword>
<protein>
    <submittedName>
        <fullName evidence="6">UvrD-helicase domain-containing protein</fullName>
    </submittedName>
</protein>
<dbReference type="Pfam" id="PF00580">
    <property type="entry name" value="UvrD-helicase"/>
    <property type="match status" value="1"/>
</dbReference>
<dbReference type="RefSeq" id="WP_033898179.1">
    <property type="nucleotide sequence ID" value="NZ_CAWLZN010000001.1"/>
</dbReference>
<evidence type="ECO:0000256" key="1">
    <source>
        <dbReference type="ARBA" id="ARBA00022741"/>
    </source>
</evidence>
<dbReference type="SUPFAM" id="SSF52540">
    <property type="entry name" value="P-loop containing nucleoside triphosphate hydrolases"/>
    <property type="match status" value="1"/>
</dbReference>
<evidence type="ECO:0000259" key="5">
    <source>
        <dbReference type="Pfam" id="PF00580"/>
    </source>
</evidence>
<organism evidence="6 7">
    <name type="scientific">Xanthomonas cassavae CFBP 4642</name>
    <dbReference type="NCBI Taxonomy" id="1219375"/>
    <lineage>
        <taxon>Bacteria</taxon>
        <taxon>Pseudomonadati</taxon>
        <taxon>Pseudomonadota</taxon>
        <taxon>Gammaproteobacteria</taxon>
        <taxon>Lysobacterales</taxon>
        <taxon>Lysobacteraceae</taxon>
        <taxon>Xanthomonas</taxon>
    </lineage>
</organism>
<dbReference type="Gene3D" id="3.40.50.300">
    <property type="entry name" value="P-loop containing nucleotide triphosphate hydrolases"/>
    <property type="match status" value="1"/>
</dbReference>
<name>A0ABS8HMA6_9XANT</name>
<keyword evidence="1" id="KW-0547">Nucleotide-binding</keyword>
<dbReference type="Proteomes" id="UP001199206">
    <property type="component" value="Unassembled WGS sequence"/>
</dbReference>
<evidence type="ECO:0000256" key="2">
    <source>
        <dbReference type="ARBA" id="ARBA00022801"/>
    </source>
</evidence>
<proteinExistence type="predicted"/>
<sequence>MTVTVFSGGAGSGKTYQLMQKLAGVIAQEPMTEGCKVLALTFMHGSRRRLDDRLASVPGLARRYDCITLDSFAARIVRRWQSLATHERYGKPRESDYDETCRVAAALLAHREVVLWVKASRRPPKFE</sequence>
<comment type="caution">
    <text evidence="6">The sequence shown here is derived from an EMBL/GenBank/DDBJ whole genome shotgun (WGS) entry which is preliminary data.</text>
</comment>
<keyword evidence="2" id="KW-0378">Hydrolase</keyword>
<evidence type="ECO:0000313" key="6">
    <source>
        <dbReference type="EMBL" id="MCC4622737.1"/>
    </source>
</evidence>
<dbReference type="InterPro" id="IPR027417">
    <property type="entry name" value="P-loop_NTPase"/>
</dbReference>
<evidence type="ECO:0000313" key="7">
    <source>
        <dbReference type="Proteomes" id="UP001199206"/>
    </source>
</evidence>
<reference evidence="6 7" key="1">
    <citation type="submission" date="2021-10" db="EMBL/GenBank/DDBJ databases">
        <title>Genome sequencing of Xanthomonas strains from NCPPB.</title>
        <authorList>
            <person name="Hussein R."/>
            <person name="Harrison J."/>
            <person name="Studholme D.J."/>
            <person name="Vicente J."/>
            <person name="Grant M."/>
        </authorList>
    </citation>
    <scope>NUCLEOTIDE SEQUENCE [LARGE SCALE GENOMIC DNA]</scope>
    <source>
        <strain evidence="6 7">NCPPB 101</strain>
    </source>
</reference>
<feature type="domain" description="UvrD-like helicase ATP-binding" evidence="5">
    <location>
        <begin position="6"/>
        <end position="84"/>
    </location>
</feature>
<evidence type="ECO:0000256" key="4">
    <source>
        <dbReference type="ARBA" id="ARBA00022840"/>
    </source>
</evidence>
<accession>A0ABS8HMA6</accession>
<dbReference type="InterPro" id="IPR014016">
    <property type="entry name" value="UvrD-like_ATP-bd"/>
</dbReference>
<gene>
    <name evidence="6" type="ORF">LL965_22905</name>
</gene>